<feature type="compositionally biased region" description="Basic and acidic residues" evidence="10">
    <location>
        <begin position="630"/>
        <end position="646"/>
    </location>
</feature>
<dbReference type="PANTHER" id="PTHR12124">
    <property type="entry name" value="POLYMYOSITIS/SCLERODERMA AUTOANTIGEN-RELATED"/>
    <property type="match status" value="1"/>
</dbReference>
<sequence>MSQHQLSNHDAMDVDQAHLQKAQTLQGLSTGPLASSVSKLSASSRGLPSGKDFHFFYNFDEFKVPTQDVSNKSQSLLEAIGSSTGRVLGAKEMAFPANVDMDDAYDWLVNVNDELFERFDMSADEFHRVRKKEEDTGQKVMDTENGFQLVYGKKKKGENHASVSGEASVAAGVKVATKDKKTAGPKPKVPFHIPSIRKPQEEFNILVNNSNQPFEHVWLQRSEDGQSFVHPLEKLSVLDFVDKDVADMNPVKPPPIESTPFKLVEEVKYLKELAAKLRDVNEFAVDLEHNQYRSFQGLTCLMQISTRTEDFVVDTLKLRIHVGPYLREVFKDPTKRKVMHGADRDIVWLQRDFGIYVCNLFDTGQASKVLKLERNSLEFLLRHFCGVAANKEYQNADWRLRPLPDEMLRYAREDTHYLLYIYDLMRIKLLSMPKESESFDAPLVEVYTRSYDVCMQLYEKELLTESSYLYIYGLHGAGLDAQELAVVAGLCGWRDLIARAEDESTGYILPNKILLEIAKRKPDTTSKLRRLVKSKHPYIERNLASVVSIIKHSMQNAAAFVAVAEHLKVGHVEKLSEGNVVVTDGAEAILLDTPTDFRAANTITESMEGADMIGEPKEESPEPGCTSSELSRDGEGGSSELSDKSGKFNIGYDSRIAEPPIGRLATCGQRSANDDNLVLHSAEVTGATVQILKKPTCAFGALLGSSATKRKFDTDKKAEIKLEQIRSSVTLPFHSFSGMSDQSKLVMGAPDAAVEVRHLGESVAMPASSSNLEEIIMLADDPDVDKSIHGNPEANNKHKNNIGKSASELDDRDEPMSLSELSSSFQKCFESIKQNGKARQVDKSQESSFTQLKPFDYEAARKEVRFGEDAEEGSGPGHGKGLKNPIGSGGKKKGSVGGQAQRDDGTTELAQGGRRQAFPATGNRSSTFH</sequence>
<keyword evidence="3" id="KW-0540">Nuclease</keyword>
<evidence type="ECO:0000259" key="11">
    <source>
        <dbReference type="PROSITE" id="PS50967"/>
    </source>
</evidence>
<keyword evidence="5" id="KW-0271">Exosome</keyword>
<comment type="caution">
    <text evidence="12">The sequence shown here is derived from an EMBL/GenBank/DDBJ whole genome shotgun (WGS) entry which is preliminary data.</text>
</comment>
<dbReference type="InterPro" id="IPR012337">
    <property type="entry name" value="RNaseH-like_sf"/>
</dbReference>
<dbReference type="GO" id="GO:0003727">
    <property type="term" value="F:single-stranded RNA binding"/>
    <property type="evidence" value="ECO:0007669"/>
    <property type="project" value="TreeGrafter"/>
</dbReference>
<dbReference type="SMART" id="SM00474">
    <property type="entry name" value="35EXOc"/>
    <property type="match status" value="1"/>
</dbReference>
<evidence type="ECO:0000256" key="6">
    <source>
        <dbReference type="ARBA" id="ARBA00022839"/>
    </source>
</evidence>
<dbReference type="Gene3D" id="3.30.420.10">
    <property type="entry name" value="Ribonuclease H-like superfamily/Ribonuclease H"/>
    <property type="match status" value="1"/>
</dbReference>
<dbReference type="Pfam" id="PF00570">
    <property type="entry name" value="HRDC"/>
    <property type="match status" value="1"/>
</dbReference>
<evidence type="ECO:0000313" key="13">
    <source>
        <dbReference type="Proteomes" id="UP000516437"/>
    </source>
</evidence>
<evidence type="ECO:0000256" key="3">
    <source>
        <dbReference type="ARBA" id="ARBA00022722"/>
    </source>
</evidence>
<proteinExistence type="inferred from homology"/>
<evidence type="ECO:0000256" key="4">
    <source>
        <dbReference type="ARBA" id="ARBA00022801"/>
    </source>
</evidence>
<dbReference type="GO" id="GO:0071038">
    <property type="term" value="P:TRAMP-dependent tRNA surveillance pathway"/>
    <property type="evidence" value="ECO:0007669"/>
    <property type="project" value="TreeGrafter"/>
</dbReference>
<dbReference type="Pfam" id="PF01612">
    <property type="entry name" value="DNA_pol_A_exo1"/>
    <property type="match status" value="1"/>
</dbReference>
<dbReference type="InterPro" id="IPR002562">
    <property type="entry name" value="3'-5'_exonuclease_dom"/>
</dbReference>
<dbReference type="InterPro" id="IPR044876">
    <property type="entry name" value="HRDC_dom_sf"/>
</dbReference>
<organism evidence="12 13">
    <name type="scientific">Morella rubra</name>
    <name type="common">Chinese bayberry</name>
    <dbReference type="NCBI Taxonomy" id="262757"/>
    <lineage>
        <taxon>Eukaryota</taxon>
        <taxon>Viridiplantae</taxon>
        <taxon>Streptophyta</taxon>
        <taxon>Embryophyta</taxon>
        <taxon>Tracheophyta</taxon>
        <taxon>Spermatophyta</taxon>
        <taxon>Magnoliopsida</taxon>
        <taxon>eudicotyledons</taxon>
        <taxon>Gunneridae</taxon>
        <taxon>Pentapetalae</taxon>
        <taxon>rosids</taxon>
        <taxon>fabids</taxon>
        <taxon>Fagales</taxon>
        <taxon>Myricaceae</taxon>
        <taxon>Morella</taxon>
    </lineage>
</organism>
<feature type="region of interest" description="Disordered" evidence="10">
    <location>
        <begin position="607"/>
        <end position="646"/>
    </location>
</feature>
<dbReference type="SUPFAM" id="SSF53098">
    <property type="entry name" value="Ribonuclease H-like"/>
    <property type="match status" value="1"/>
</dbReference>
<dbReference type="InterPro" id="IPR049559">
    <property type="entry name" value="Rrp6p-like_exo"/>
</dbReference>
<dbReference type="SMART" id="SM00341">
    <property type="entry name" value="HRDC"/>
    <property type="match status" value="1"/>
</dbReference>
<dbReference type="GO" id="GO:0000467">
    <property type="term" value="P:exonucleolytic trimming to generate mature 3'-end of 5.8S rRNA from tricistronic rRNA transcript (SSU-rRNA, 5.8S rRNA, LSU-rRNA)"/>
    <property type="evidence" value="ECO:0007669"/>
    <property type="project" value="InterPro"/>
</dbReference>
<dbReference type="GO" id="GO:0080188">
    <property type="term" value="P:gene silencing by siRNA-directed DNA methylation"/>
    <property type="evidence" value="ECO:0007669"/>
    <property type="project" value="UniProtKB-ARBA"/>
</dbReference>
<comment type="similarity">
    <text evidence="9">Belongs to the exosome component 10/RRP6 family.</text>
</comment>
<dbReference type="FunFam" id="1.10.150.80:FF:000001">
    <property type="entry name" value="Putative exosome component 10"/>
    <property type="match status" value="1"/>
</dbReference>
<keyword evidence="4" id="KW-0378">Hydrolase</keyword>
<evidence type="ECO:0000256" key="10">
    <source>
        <dbReference type="SAM" id="MobiDB-lite"/>
    </source>
</evidence>
<dbReference type="AlphaFoldDB" id="A0A6A1WES3"/>
<dbReference type="PANTHER" id="PTHR12124:SF47">
    <property type="entry name" value="EXOSOME COMPONENT 10"/>
    <property type="match status" value="1"/>
</dbReference>
<feature type="domain" description="HRDC" evidence="11">
    <location>
        <begin position="480"/>
        <end position="560"/>
    </location>
</feature>
<dbReference type="GO" id="GO:0000166">
    <property type="term" value="F:nucleotide binding"/>
    <property type="evidence" value="ECO:0007669"/>
    <property type="project" value="InterPro"/>
</dbReference>
<dbReference type="InterPro" id="IPR036397">
    <property type="entry name" value="RNaseH_sf"/>
</dbReference>
<dbReference type="GO" id="GO:0071040">
    <property type="term" value="P:nuclear polyadenylation-dependent antisense transcript catabolic process"/>
    <property type="evidence" value="ECO:0007669"/>
    <property type="project" value="TreeGrafter"/>
</dbReference>
<dbReference type="GO" id="GO:0000175">
    <property type="term" value="F:3'-5'-RNA exonuclease activity"/>
    <property type="evidence" value="ECO:0007669"/>
    <property type="project" value="InterPro"/>
</dbReference>
<evidence type="ECO:0000256" key="7">
    <source>
        <dbReference type="ARBA" id="ARBA00023158"/>
    </source>
</evidence>
<comment type="subcellular location">
    <subcellularLocation>
        <location evidence="1">Nucleus</location>
    </subcellularLocation>
</comment>
<gene>
    <name evidence="12" type="ORF">CJ030_MR2G028948</name>
</gene>
<name>A0A6A1WES3_9ROSI</name>
<evidence type="ECO:0000256" key="1">
    <source>
        <dbReference type="ARBA" id="ARBA00004123"/>
    </source>
</evidence>
<dbReference type="GO" id="GO:0071044">
    <property type="term" value="P:histone mRNA catabolic process"/>
    <property type="evidence" value="ECO:0007669"/>
    <property type="project" value="TreeGrafter"/>
</dbReference>
<dbReference type="GO" id="GO:0005730">
    <property type="term" value="C:nucleolus"/>
    <property type="evidence" value="ECO:0007669"/>
    <property type="project" value="UniProtKB-ARBA"/>
</dbReference>
<accession>A0A6A1WES3</accession>
<dbReference type="EMBL" id="RXIC02000020">
    <property type="protein sequence ID" value="KAB1223353.1"/>
    <property type="molecule type" value="Genomic_DNA"/>
</dbReference>
<keyword evidence="13" id="KW-1185">Reference proteome</keyword>
<dbReference type="GO" id="GO:0071039">
    <property type="term" value="P:nuclear polyadenylation-dependent CUT catabolic process"/>
    <property type="evidence" value="ECO:0007669"/>
    <property type="project" value="TreeGrafter"/>
</dbReference>
<evidence type="ECO:0000256" key="2">
    <source>
        <dbReference type="ARBA" id="ARBA00022552"/>
    </source>
</evidence>
<dbReference type="GO" id="GO:0071037">
    <property type="term" value="P:nuclear polyadenylation-dependent snRNA catabolic process"/>
    <property type="evidence" value="ECO:0007669"/>
    <property type="project" value="TreeGrafter"/>
</dbReference>
<dbReference type="Proteomes" id="UP000516437">
    <property type="component" value="Chromosome 2"/>
</dbReference>
<dbReference type="PROSITE" id="PS50967">
    <property type="entry name" value="HRDC"/>
    <property type="match status" value="1"/>
</dbReference>
<dbReference type="OrthoDB" id="2250022at2759"/>
<dbReference type="GO" id="GO:0000176">
    <property type="term" value="C:nuclear exosome (RNase complex)"/>
    <property type="evidence" value="ECO:0007669"/>
    <property type="project" value="InterPro"/>
</dbReference>
<evidence type="ECO:0000256" key="8">
    <source>
        <dbReference type="ARBA" id="ARBA00023242"/>
    </source>
</evidence>
<dbReference type="CDD" id="cd06147">
    <property type="entry name" value="Rrp6p_like_exo"/>
    <property type="match status" value="1"/>
</dbReference>
<dbReference type="InterPro" id="IPR010997">
    <property type="entry name" value="HRDC-like_sf"/>
</dbReference>
<evidence type="ECO:0000256" key="9">
    <source>
        <dbReference type="ARBA" id="ARBA00043957"/>
    </source>
</evidence>
<dbReference type="GO" id="GO:0071036">
    <property type="term" value="P:nuclear polyadenylation-dependent snoRNA catabolic process"/>
    <property type="evidence" value="ECO:0007669"/>
    <property type="project" value="TreeGrafter"/>
</dbReference>
<dbReference type="InterPro" id="IPR045092">
    <property type="entry name" value="Rrp6-like"/>
</dbReference>
<keyword evidence="6" id="KW-0269">Exonuclease</keyword>
<dbReference type="InterPro" id="IPR012588">
    <property type="entry name" value="Exosome-assoc_fac_Rrp6_N"/>
</dbReference>
<keyword evidence="8" id="KW-0539">Nucleus</keyword>
<dbReference type="SUPFAM" id="SSF47819">
    <property type="entry name" value="HRDC-like"/>
    <property type="match status" value="1"/>
</dbReference>
<dbReference type="InterPro" id="IPR002121">
    <property type="entry name" value="HRDC_dom"/>
</dbReference>
<keyword evidence="7" id="KW-0943">RNA-mediated gene silencing</keyword>
<protein>
    <submittedName>
        <fullName evidence="12">Exosome component 10</fullName>
    </submittedName>
</protein>
<feature type="region of interest" description="Disordered" evidence="10">
    <location>
        <begin position="784"/>
        <end position="821"/>
    </location>
</feature>
<dbReference type="Gene3D" id="1.10.150.80">
    <property type="entry name" value="HRDC domain"/>
    <property type="match status" value="1"/>
</dbReference>
<reference evidence="12 13" key="1">
    <citation type="journal article" date="2019" name="Plant Biotechnol. J.">
        <title>The red bayberry genome and genetic basis of sex determination.</title>
        <authorList>
            <person name="Jia H.M."/>
            <person name="Jia H.J."/>
            <person name="Cai Q.L."/>
            <person name="Wang Y."/>
            <person name="Zhao H.B."/>
            <person name="Yang W.F."/>
            <person name="Wang G.Y."/>
            <person name="Li Y.H."/>
            <person name="Zhan D.L."/>
            <person name="Shen Y.T."/>
            <person name="Niu Q.F."/>
            <person name="Chang L."/>
            <person name="Qiu J."/>
            <person name="Zhao L."/>
            <person name="Xie H.B."/>
            <person name="Fu W.Y."/>
            <person name="Jin J."/>
            <person name="Li X.W."/>
            <person name="Jiao Y."/>
            <person name="Zhou C.C."/>
            <person name="Tu T."/>
            <person name="Chai C.Y."/>
            <person name="Gao J.L."/>
            <person name="Fan L.J."/>
            <person name="van de Weg E."/>
            <person name="Wang J.Y."/>
            <person name="Gao Z.S."/>
        </authorList>
    </citation>
    <scope>NUCLEOTIDE SEQUENCE [LARGE SCALE GENOMIC DNA]</scope>
    <source>
        <tissue evidence="12">Leaves</tissue>
    </source>
</reference>
<evidence type="ECO:0000313" key="12">
    <source>
        <dbReference type="EMBL" id="KAB1223353.1"/>
    </source>
</evidence>
<feature type="region of interest" description="Disordered" evidence="10">
    <location>
        <begin position="863"/>
        <end position="929"/>
    </location>
</feature>
<dbReference type="GO" id="GO:0071035">
    <property type="term" value="P:nuclear polyadenylation-dependent rRNA catabolic process"/>
    <property type="evidence" value="ECO:0007669"/>
    <property type="project" value="TreeGrafter"/>
</dbReference>
<keyword evidence="2" id="KW-0698">rRNA processing</keyword>
<dbReference type="Pfam" id="PF08066">
    <property type="entry name" value="PMC2NT"/>
    <property type="match status" value="1"/>
</dbReference>
<dbReference type="GO" id="GO:0071051">
    <property type="term" value="P:poly(A)-dependent snoRNA 3'-end processing"/>
    <property type="evidence" value="ECO:0007669"/>
    <property type="project" value="TreeGrafter"/>
</dbReference>
<dbReference type="FunFam" id="3.30.420.10:FF:000065">
    <property type="entry name" value="Protein RRP6-like 2 isoform A"/>
    <property type="match status" value="1"/>
</dbReference>
<evidence type="ECO:0000256" key="5">
    <source>
        <dbReference type="ARBA" id="ARBA00022835"/>
    </source>
</evidence>